<keyword evidence="2" id="KW-0863">Zinc-finger</keyword>
<feature type="compositionally biased region" description="Basic and acidic residues" evidence="4">
    <location>
        <begin position="150"/>
        <end position="166"/>
    </location>
</feature>
<dbReference type="PANTHER" id="PTHR21402">
    <property type="entry name" value="GAMETOCYTE SPECIFIC FACTOR 1-RELATED"/>
    <property type="match status" value="1"/>
</dbReference>
<dbReference type="EnsemblMetazoa" id="MDOA013954-RA">
    <property type="protein sequence ID" value="MDOA013954-PA"/>
    <property type="gene ID" value="MDOA013954"/>
</dbReference>
<dbReference type="VEuPathDB" id="VectorBase:MDOA013954"/>
<reference evidence="6" key="1">
    <citation type="submission" date="2020-05" db="UniProtKB">
        <authorList>
            <consortium name="EnsemblMetazoa"/>
        </authorList>
    </citation>
    <scope>IDENTIFICATION</scope>
    <source>
        <strain evidence="6">Aabys</strain>
    </source>
</reference>
<dbReference type="VEuPathDB" id="VectorBase:MDOMA2_012285"/>
<dbReference type="AlphaFoldDB" id="A0A1I8ND47"/>
<evidence type="ECO:0000256" key="1">
    <source>
        <dbReference type="ARBA" id="ARBA00022723"/>
    </source>
</evidence>
<feature type="compositionally biased region" description="Acidic residues" evidence="4">
    <location>
        <begin position="92"/>
        <end position="104"/>
    </location>
</feature>
<dbReference type="eggNOG" id="KOG4376">
    <property type="taxonomic scope" value="Eukaryota"/>
</dbReference>
<evidence type="ECO:0000256" key="2">
    <source>
        <dbReference type="ARBA" id="ARBA00022771"/>
    </source>
</evidence>
<dbReference type="InterPro" id="IPR022776">
    <property type="entry name" value="TRM13/UPF0224_CHHC_Znf_dom"/>
</dbReference>
<feature type="compositionally biased region" description="Polar residues" evidence="4">
    <location>
        <begin position="302"/>
        <end position="312"/>
    </location>
</feature>
<evidence type="ECO:0000256" key="3">
    <source>
        <dbReference type="ARBA" id="ARBA00022833"/>
    </source>
</evidence>
<feature type="compositionally biased region" description="Basic and acidic residues" evidence="4">
    <location>
        <begin position="193"/>
        <end position="225"/>
    </location>
</feature>
<dbReference type="GO" id="GO:0008270">
    <property type="term" value="F:zinc ion binding"/>
    <property type="evidence" value="ECO:0007669"/>
    <property type="project" value="UniProtKB-KW"/>
</dbReference>
<feature type="compositionally biased region" description="Basic and acidic residues" evidence="4">
    <location>
        <begin position="126"/>
        <end position="141"/>
    </location>
</feature>
<dbReference type="PANTHER" id="PTHR21402:SF14">
    <property type="entry name" value="GAMETOCYTE-SPECIFIC FACTOR 1 HOMOLOG"/>
    <property type="match status" value="1"/>
</dbReference>
<feature type="compositionally biased region" description="Low complexity" evidence="4">
    <location>
        <begin position="226"/>
        <end position="241"/>
    </location>
</feature>
<dbReference type="Proteomes" id="UP001652621">
    <property type="component" value="Unplaced"/>
</dbReference>
<evidence type="ECO:0000313" key="7">
    <source>
        <dbReference type="Proteomes" id="UP001652621"/>
    </source>
</evidence>
<reference evidence="8" key="2">
    <citation type="submission" date="2025-05" db="UniProtKB">
        <authorList>
            <consortium name="RefSeq"/>
        </authorList>
    </citation>
    <scope>IDENTIFICATION</scope>
    <source>
        <strain evidence="8">Aabys</strain>
        <tissue evidence="8">Whole body</tissue>
    </source>
</reference>
<evidence type="ECO:0000313" key="6">
    <source>
        <dbReference type="EnsemblMetazoa" id="MDOA013954-PA"/>
    </source>
</evidence>
<protein>
    <submittedName>
        <fullName evidence="8">Protein snwA-like</fullName>
    </submittedName>
</protein>
<organism evidence="6">
    <name type="scientific">Musca domestica</name>
    <name type="common">House fly</name>
    <dbReference type="NCBI Taxonomy" id="7370"/>
    <lineage>
        <taxon>Eukaryota</taxon>
        <taxon>Metazoa</taxon>
        <taxon>Ecdysozoa</taxon>
        <taxon>Arthropoda</taxon>
        <taxon>Hexapoda</taxon>
        <taxon>Insecta</taxon>
        <taxon>Pterygota</taxon>
        <taxon>Neoptera</taxon>
        <taxon>Endopterygota</taxon>
        <taxon>Diptera</taxon>
        <taxon>Brachycera</taxon>
        <taxon>Muscomorpha</taxon>
        <taxon>Muscoidea</taxon>
        <taxon>Muscidae</taxon>
        <taxon>Musca</taxon>
    </lineage>
</organism>
<dbReference type="RefSeq" id="XP_058976938.1">
    <property type="nucleotide sequence ID" value="XM_059120955.1"/>
</dbReference>
<dbReference type="Pfam" id="PF05253">
    <property type="entry name" value="zf-U11-48K"/>
    <property type="match status" value="1"/>
</dbReference>
<gene>
    <name evidence="6" type="primary">101890471</name>
    <name evidence="8" type="synonym">LOC131801869</name>
</gene>
<dbReference type="InterPro" id="IPR051591">
    <property type="entry name" value="UPF0224_FAM112_RNA_Proc"/>
</dbReference>
<dbReference type="OrthoDB" id="10069248at2759"/>
<feature type="domain" description="CHHC U11-48K-type" evidence="5">
    <location>
        <begin position="9"/>
        <end position="36"/>
    </location>
</feature>
<sequence length="332" mass="39879">MMFLNDEDMVECPYNNSHRMLRKRLQSHLLKCRIHYPNVELRKCPFNLSHLIPEPEFTHHATNCPDRKLITQYKYDAPESVEEEVPKHTPIESEENWDETDVPDYDPKKYVENATVIRCPQGPTPSERKEFIKKERKRLGDVDSDEDKDDESRNSQNDERSERSRSPDLLFRNNSPQTRTNRDSRMYNCDDDPYYKRNDERNPRPQKSSRDTQRSDYYHNQRQTDRSPPYTSSRNNRSNNYDTDRYFSKNGNSASSRSNRDREDRHRRSRSRSPTHSARERSPARPYRSGSHFQFSRDRSPSRNSKYNGYSNESDRYKSRSPSYNRRRHDNF</sequence>
<keyword evidence="3" id="KW-0862">Zinc</keyword>
<keyword evidence="1" id="KW-0479">Metal-binding</keyword>
<accession>A0A1I8ND47</accession>
<feature type="domain" description="CHHC U11-48K-type" evidence="5">
    <location>
        <begin position="41"/>
        <end position="68"/>
    </location>
</feature>
<name>A0A1I8ND47_MUSDO</name>
<dbReference type="InterPro" id="IPR036236">
    <property type="entry name" value="Znf_C2H2_sf"/>
</dbReference>
<dbReference type="RefSeq" id="XP_005177541.2">
    <property type="nucleotide sequence ID" value="XM_005177484.4"/>
</dbReference>
<evidence type="ECO:0000259" key="5">
    <source>
        <dbReference type="PROSITE" id="PS51800"/>
    </source>
</evidence>
<dbReference type="KEGG" id="mde:101890471"/>
<keyword evidence="7" id="KW-1185">Reference proteome</keyword>
<dbReference type="PROSITE" id="PS51800">
    <property type="entry name" value="ZF_CHHC_U11_48K"/>
    <property type="match status" value="2"/>
</dbReference>
<feature type="region of interest" description="Disordered" evidence="4">
    <location>
        <begin position="78"/>
        <end position="332"/>
    </location>
</feature>
<evidence type="ECO:0000313" key="8">
    <source>
        <dbReference type="RefSeq" id="XP_058976938.1"/>
    </source>
</evidence>
<proteinExistence type="predicted"/>
<dbReference type="STRING" id="7370.A0A1I8ND47"/>
<evidence type="ECO:0000256" key="4">
    <source>
        <dbReference type="SAM" id="MobiDB-lite"/>
    </source>
</evidence>
<dbReference type="SUPFAM" id="SSF57667">
    <property type="entry name" value="beta-beta-alpha zinc fingers"/>
    <property type="match status" value="1"/>
</dbReference>